<dbReference type="GO" id="GO:2001059">
    <property type="term" value="P:D-tagatose 6-phosphate catabolic process"/>
    <property type="evidence" value="ECO:0007669"/>
    <property type="project" value="UniProtKB-UniPathway"/>
</dbReference>
<keyword evidence="5 6" id="KW-0067">ATP-binding</keyword>
<dbReference type="GO" id="GO:0009024">
    <property type="term" value="F:tagatose-6-phosphate kinase activity"/>
    <property type="evidence" value="ECO:0007669"/>
    <property type="project" value="UniProtKB-EC"/>
</dbReference>
<evidence type="ECO:0000313" key="9">
    <source>
        <dbReference type="Proteomes" id="UP000324497"/>
    </source>
</evidence>
<dbReference type="EC" id="2.7.1.144" evidence="6"/>
<dbReference type="KEGG" id="lng:BSQ50_09180"/>
<dbReference type="GO" id="GO:0005988">
    <property type="term" value="P:lactose metabolic process"/>
    <property type="evidence" value="ECO:0007669"/>
    <property type="project" value="UniProtKB-KW"/>
</dbReference>
<accession>A0A3Q8CHB6</accession>
<comment type="catalytic activity">
    <reaction evidence="6">
        <text>D-tagatofuranose 6-phosphate + ATP = D-tagatofuranose 1,6-bisphosphate + ADP + H(+)</text>
        <dbReference type="Rhea" id="RHEA:12420"/>
        <dbReference type="ChEBI" id="CHEBI:15378"/>
        <dbReference type="ChEBI" id="CHEBI:30616"/>
        <dbReference type="ChEBI" id="CHEBI:58694"/>
        <dbReference type="ChEBI" id="CHEBI:58695"/>
        <dbReference type="ChEBI" id="CHEBI:456216"/>
        <dbReference type="EC" id="2.7.1.144"/>
    </reaction>
</comment>
<evidence type="ECO:0000256" key="3">
    <source>
        <dbReference type="ARBA" id="ARBA00022741"/>
    </source>
</evidence>
<dbReference type="InterPro" id="IPR017583">
    <property type="entry name" value="Tagatose/fructose_Pkinase"/>
</dbReference>
<dbReference type="PANTHER" id="PTHR46566">
    <property type="entry name" value="1-PHOSPHOFRUCTOKINASE-RELATED"/>
    <property type="match status" value="1"/>
</dbReference>
<feature type="domain" description="Carbohydrate kinase PfkB" evidence="7">
    <location>
        <begin position="9"/>
        <end position="271"/>
    </location>
</feature>
<dbReference type="CDD" id="cd01164">
    <property type="entry name" value="FruK_PfkB_like"/>
    <property type="match status" value="1"/>
</dbReference>
<proteinExistence type="inferred from homology"/>
<dbReference type="Gene3D" id="3.40.1190.20">
    <property type="match status" value="1"/>
</dbReference>
<protein>
    <recommendedName>
        <fullName evidence="6">Tagatose-6-phosphate kinase</fullName>
        <ecNumber evidence="6">2.7.1.144</ecNumber>
    </recommendedName>
</protein>
<evidence type="ECO:0000259" key="7">
    <source>
        <dbReference type="Pfam" id="PF00294"/>
    </source>
</evidence>
<dbReference type="InterPro" id="IPR029056">
    <property type="entry name" value="Ribokinase-like"/>
</dbReference>
<evidence type="ECO:0000256" key="2">
    <source>
        <dbReference type="ARBA" id="ARBA00022679"/>
    </source>
</evidence>
<keyword evidence="9" id="KW-1185">Reference proteome</keyword>
<evidence type="ECO:0000256" key="4">
    <source>
        <dbReference type="ARBA" id="ARBA00022777"/>
    </source>
</evidence>
<keyword evidence="4 8" id="KW-0418">Kinase</keyword>
<dbReference type="Pfam" id="PF00294">
    <property type="entry name" value="PfkB"/>
    <property type="match status" value="1"/>
</dbReference>
<dbReference type="AlphaFoldDB" id="A0A3Q8CHB6"/>
<evidence type="ECO:0000256" key="6">
    <source>
        <dbReference type="PIRNR" id="PIRNR000535"/>
    </source>
</evidence>
<dbReference type="Proteomes" id="UP000324497">
    <property type="component" value="Chromosome"/>
</dbReference>
<dbReference type="GO" id="GO:0005524">
    <property type="term" value="F:ATP binding"/>
    <property type="evidence" value="ECO:0007669"/>
    <property type="project" value="UniProtKB-KW"/>
</dbReference>
<keyword evidence="2 6" id="KW-0808">Transferase</keyword>
<organism evidence="8 9">
    <name type="scientific">Liquorilactobacillus nagelii</name>
    <dbReference type="NCBI Taxonomy" id="82688"/>
    <lineage>
        <taxon>Bacteria</taxon>
        <taxon>Bacillati</taxon>
        <taxon>Bacillota</taxon>
        <taxon>Bacilli</taxon>
        <taxon>Lactobacillales</taxon>
        <taxon>Lactobacillaceae</taxon>
        <taxon>Liquorilactobacillus</taxon>
    </lineage>
</organism>
<name>A0A3Q8CHB6_9LACO</name>
<dbReference type="PANTHER" id="PTHR46566:SF1">
    <property type="entry name" value="1-PHOSPHOFRUCTOKINASE"/>
    <property type="match status" value="1"/>
</dbReference>
<dbReference type="NCBIfam" id="TIGR03168">
    <property type="entry name" value="1-PFK"/>
    <property type="match status" value="1"/>
</dbReference>
<comment type="similarity">
    <text evidence="6">Belongs to the carbohydrate kinase PfkB family. LacC subfamily.</text>
</comment>
<gene>
    <name evidence="8" type="ORF">BSQ50_09180</name>
</gene>
<dbReference type="RefSeq" id="WP_148127353.1">
    <property type="nucleotide sequence ID" value="NZ_CP018180.1"/>
</dbReference>
<keyword evidence="3 6" id="KW-0547">Nucleotide-binding</keyword>
<dbReference type="GO" id="GO:0005829">
    <property type="term" value="C:cytosol"/>
    <property type="evidence" value="ECO:0007669"/>
    <property type="project" value="TreeGrafter"/>
</dbReference>
<reference evidence="8 9" key="1">
    <citation type="submission" date="2016-11" db="EMBL/GenBank/DDBJ databases">
        <title>Interaction between Lactobacillus species and yeast in water kefir.</title>
        <authorList>
            <person name="Behr J."/>
            <person name="Xu D."/>
            <person name="Vogel R.F."/>
        </authorList>
    </citation>
    <scope>NUCLEOTIDE SEQUENCE [LARGE SCALE GENOMIC DNA]</scope>
    <source>
        <strain evidence="8 9">TMW 1.1827</strain>
    </source>
</reference>
<dbReference type="EMBL" id="CP018180">
    <property type="protein sequence ID" value="AUJ32689.1"/>
    <property type="molecule type" value="Genomic_DNA"/>
</dbReference>
<evidence type="ECO:0000256" key="1">
    <source>
        <dbReference type="ARBA" id="ARBA00005380"/>
    </source>
</evidence>
<dbReference type="UniPathway" id="UPA00704">
    <property type="reaction ID" value="UER00715"/>
</dbReference>
<dbReference type="PIRSF" id="PIRSF000535">
    <property type="entry name" value="1PFK/6PFK/LacC"/>
    <property type="match status" value="1"/>
</dbReference>
<dbReference type="InterPro" id="IPR011611">
    <property type="entry name" value="PfkB_dom"/>
</dbReference>
<keyword evidence="6" id="KW-0423">Lactose metabolism</keyword>
<sequence length="293" mass="32133">MIYTVTLNTAIDLFIETESMLPKKVNRTQSYDIQANGKGVNISFILKKLGIDSVAVCAGGGFTADYIQSELNKNRIPSFFVKSEGITRINVFTKVLSENDEYKLVNSGPGLAITQQEKIKSYLKSKLESEDVVCVCGSFPKKQARLVIDSSYTSVLSTLKYHPWILKPNESELKQWFNVDRELTIEKLVKLAKELVARGAQQILLSLGNRGAVLVTKDKVLYGNAPKVEVVNTAGAGDSMLGTFVANLTKKSGPEVALKRALAAGSGAASQKWITDFDKIDLLENQITISEFS</sequence>
<comment type="pathway">
    <text evidence="6">Carbohydrate metabolism; D-tagatose 6-phosphate degradation; D-glyceraldehyde 3-phosphate and glycerone phosphate from D-tagatose 6-phosphate: step 1/2.</text>
</comment>
<dbReference type="SUPFAM" id="SSF53613">
    <property type="entry name" value="Ribokinase-like"/>
    <property type="match status" value="1"/>
</dbReference>
<comment type="similarity">
    <text evidence="1">Belongs to the carbohydrate kinase pfkB family.</text>
</comment>
<evidence type="ECO:0000256" key="5">
    <source>
        <dbReference type="ARBA" id="ARBA00022840"/>
    </source>
</evidence>
<evidence type="ECO:0000313" key="8">
    <source>
        <dbReference type="EMBL" id="AUJ32689.1"/>
    </source>
</evidence>
<dbReference type="GO" id="GO:0008443">
    <property type="term" value="F:phosphofructokinase activity"/>
    <property type="evidence" value="ECO:0007669"/>
    <property type="project" value="TreeGrafter"/>
</dbReference>